<proteinExistence type="predicted"/>
<dbReference type="EMBL" id="JAAECA010000281">
    <property type="protein sequence ID" value="NDL81656.1"/>
    <property type="molecule type" value="Genomic_DNA"/>
</dbReference>
<comment type="caution">
    <text evidence="1">The sequence shown here is derived from an EMBL/GenBank/DDBJ whole genome shotgun (WGS) entry which is preliminary data.</text>
</comment>
<reference evidence="1" key="1">
    <citation type="submission" date="2020-01" db="EMBL/GenBank/DDBJ databases">
        <title>Draft Genome Sequences of Shiga Toxin-Producing Escherichia coli from Food and Clinical samples.</title>
        <authorList>
            <person name="Alotaibi K."/>
            <person name="Han J."/>
            <person name="Kim M."/>
            <person name="Khan A."/>
        </authorList>
    </citation>
    <scope>NUCLEOTIDE SEQUENCE</scope>
    <source>
        <strain evidence="1">EC872416</strain>
    </source>
</reference>
<gene>
    <name evidence="1" type="ORF">GXK51_24225</name>
</gene>
<dbReference type="AlphaFoldDB" id="A0A6D0XU59"/>
<accession>A0A6D0XU59</accession>
<sequence>MTRKPWRAGKDLSTVVENMEIGTGQRGDGRHAFVTREELVGLKLARRRT</sequence>
<organism evidence="1">
    <name type="scientific">Escherichia coli</name>
    <dbReference type="NCBI Taxonomy" id="562"/>
    <lineage>
        <taxon>Bacteria</taxon>
        <taxon>Pseudomonadati</taxon>
        <taxon>Pseudomonadota</taxon>
        <taxon>Gammaproteobacteria</taxon>
        <taxon>Enterobacterales</taxon>
        <taxon>Enterobacteriaceae</taxon>
        <taxon>Escherichia</taxon>
    </lineage>
</organism>
<feature type="non-terminal residue" evidence="1">
    <location>
        <position position="49"/>
    </location>
</feature>
<protein>
    <submittedName>
        <fullName evidence="1">Phage tail protein</fullName>
    </submittedName>
</protein>
<name>A0A6D0XU59_ECOLX</name>
<evidence type="ECO:0000313" key="1">
    <source>
        <dbReference type="EMBL" id="NDL81656.1"/>
    </source>
</evidence>